<reference evidence="1" key="1">
    <citation type="submission" date="2020-04" db="EMBL/GenBank/DDBJ databases">
        <title>Phage recombination drives evolution of spore-forming Bacilli.</title>
        <authorList>
            <person name="Dragos A."/>
            <person name="Kovacs A.T."/>
        </authorList>
    </citation>
    <scope>NUCLEOTIDE SEQUENCE</scope>
    <source>
        <strain evidence="1">168</strain>
    </source>
</reference>
<dbReference type="InterPro" id="IPR011990">
    <property type="entry name" value="TPR-like_helical_dom_sf"/>
</dbReference>
<dbReference type="GeneID" id="939604"/>
<dbReference type="EMBL" id="CP052842">
    <property type="protein sequence ID" value="QJP88403.1"/>
    <property type="molecule type" value="Genomic_DNA"/>
</dbReference>
<evidence type="ECO:0000313" key="1">
    <source>
        <dbReference type="EMBL" id="QJP88403.1"/>
    </source>
</evidence>
<dbReference type="DNASU" id="939604"/>
<dbReference type="KEGG" id="bsu:BSU18910"/>
<sequence>MSKIASEVVATTLNDWYIAIKKQKVDESIKYYSEIKKLFDEMEEDQEVLAYYSLLEERHKMLLHSSRGEPLQKHTYFTEDNQNFITKTNDKLEYNFYLFEAMYEAYNKNYDRAINLYGLAEKKLAEIPDEIEAAEFYSKVSYLYTLVKQSIVAQHYIKNAISIYKRHPDYKCKLATSTMIAAANYADMKRFEEAEQYYLEAIDIAKETKDEFLKAQLFHNLSIVYSDWNKPDKCIESLEKAIGNESWLHSIYYINSLFMMIKELFKIDEKMKAINFYNKAQERLILMENKVYEAKISILYNLYCGELKNNFNNCISNIEFLKQQNELESVDELSYIAAKRFESIGAFEEATSFFNAKIWAEQKMNQVEGIL</sequence>
<dbReference type="Pfam" id="PF18801">
    <property type="entry name" value="RapH_N"/>
    <property type="match status" value="1"/>
</dbReference>
<name>A0A6M3ZC48_BACSU</name>
<accession>A0A6M3ZC48</accession>
<dbReference type="RefSeq" id="WP_003231340.1">
    <property type="nucleotide sequence ID" value="NC_000964.3"/>
</dbReference>
<dbReference type="SUPFAM" id="SSF48452">
    <property type="entry name" value="TPR-like"/>
    <property type="match status" value="1"/>
</dbReference>
<protein>
    <submittedName>
        <fullName evidence="1">Response regulator aspartate phosphatase RapK</fullName>
    </submittedName>
</protein>
<proteinExistence type="predicted"/>
<dbReference type="RefSeq" id="NP_389772.1">
    <property type="nucleotide sequence ID" value="NC_000964.3"/>
</dbReference>
<dbReference type="Pfam" id="PF13424">
    <property type="entry name" value="TPR_12"/>
    <property type="match status" value="1"/>
</dbReference>
<dbReference type="OrthoDB" id="2957368at2"/>
<gene>
    <name evidence="1" type="primary">rapK</name>
    <name evidence="1" type="ORF">HIR78_10310</name>
</gene>
<organism evidence="1">
    <name type="scientific">Bacillus subtilis (strain 168)</name>
    <dbReference type="NCBI Taxonomy" id="224308"/>
    <lineage>
        <taxon>Bacteria</taxon>
        <taxon>Bacillati</taxon>
        <taxon>Bacillota</taxon>
        <taxon>Bacilli</taxon>
        <taxon>Bacillales</taxon>
        <taxon>Bacillaceae</taxon>
        <taxon>Bacillus</taxon>
    </lineage>
</organism>
<dbReference type="SMR" id="A0A6M3ZC48"/>
<dbReference type="AlphaFoldDB" id="A0A6M3ZC48"/>
<dbReference type="Gene3D" id="1.25.40.10">
    <property type="entry name" value="Tetratricopeptide repeat domain"/>
    <property type="match status" value="2"/>
</dbReference>